<gene>
    <name evidence="1" type="ORF">B4098_2721</name>
</gene>
<accession>A0A150K9C4</accession>
<dbReference type="AlphaFoldDB" id="A0A150K9C4"/>
<name>A0A150K9C4_HEYCO</name>
<dbReference type="EMBL" id="LQYG01000010">
    <property type="protein sequence ID" value="KYC66173.1"/>
    <property type="molecule type" value="Genomic_DNA"/>
</dbReference>
<sequence length="45" mass="5134">MIPRLSGKKPHGSGKCILRLVRQIKKSAQIQTDTERMQNMFSCNC</sequence>
<evidence type="ECO:0000313" key="2">
    <source>
        <dbReference type="Proteomes" id="UP000075288"/>
    </source>
</evidence>
<proteinExistence type="predicted"/>
<protein>
    <submittedName>
        <fullName evidence="1">Uncharacterized protein</fullName>
    </submittedName>
</protein>
<evidence type="ECO:0000313" key="1">
    <source>
        <dbReference type="EMBL" id="KYC66173.1"/>
    </source>
</evidence>
<comment type="caution">
    <text evidence="1">The sequence shown here is derived from an EMBL/GenBank/DDBJ whole genome shotgun (WGS) entry which is preliminary data.</text>
</comment>
<dbReference type="Proteomes" id="UP000075288">
    <property type="component" value="Unassembled WGS sequence"/>
</dbReference>
<reference evidence="1 2" key="1">
    <citation type="submission" date="2016-01" db="EMBL/GenBank/DDBJ databases">
        <title>Genome Sequences of Twelve Sporeforming Bacillus Species Isolated from Foods.</title>
        <authorList>
            <person name="Berendsen E.M."/>
            <person name="Wells-Bennik M.H."/>
            <person name="Krawcyk A.O."/>
            <person name="De Jong A."/>
            <person name="Holsappel S."/>
            <person name="Eijlander R.T."/>
            <person name="Kuipers O.P."/>
        </authorList>
    </citation>
    <scope>NUCLEOTIDE SEQUENCE [LARGE SCALE GENOMIC DNA]</scope>
    <source>
        <strain evidence="1 2">B4098</strain>
    </source>
</reference>
<organism evidence="1 2">
    <name type="scientific">Heyndrickxia coagulans</name>
    <name type="common">Weizmannia coagulans</name>
    <dbReference type="NCBI Taxonomy" id="1398"/>
    <lineage>
        <taxon>Bacteria</taxon>
        <taxon>Bacillati</taxon>
        <taxon>Bacillota</taxon>
        <taxon>Bacilli</taxon>
        <taxon>Bacillales</taxon>
        <taxon>Bacillaceae</taxon>
        <taxon>Heyndrickxia</taxon>
    </lineage>
</organism>
<dbReference type="PATRIC" id="fig|1398.26.peg.474"/>